<name>A0A3S4WJ58_CAMUP</name>
<protein>
    <submittedName>
        <fullName evidence="2">Bacteriophage DNA transposition protein B</fullName>
    </submittedName>
</protein>
<evidence type="ECO:0000313" key="3">
    <source>
        <dbReference type="Proteomes" id="UP000278157"/>
    </source>
</evidence>
<evidence type="ECO:0000259" key="1">
    <source>
        <dbReference type="Pfam" id="PF13401"/>
    </source>
</evidence>
<dbReference type="Pfam" id="PF13401">
    <property type="entry name" value="AAA_22"/>
    <property type="match status" value="1"/>
</dbReference>
<dbReference type="SUPFAM" id="SSF52540">
    <property type="entry name" value="P-loop containing nucleoside triphosphate hydrolases"/>
    <property type="match status" value="1"/>
</dbReference>
<evidence type="ECO:0000313" key="2">
    <source>
        <dbReference type="EMBL" id="VEG84158.1"/>
    </source>
</evidence>
<proteinExistence type="predicted"/>
<sequence>MFKDSLYDKIGGIASELARTSKVLIIDESEHLPFRALECLRRIYDFSNTALILVGTRKLKNNLAGIGRNDYNEYGQLSFRIGAKWELKGLCYQIKDEDLKTLCNHFDVEEKKAIDLVFNLARGNFRKNEKLLKRACEFADEKAVELKHIEQCITTLL</sequence>
<dbReference type="GO" id="GO:0016887">
    <property type="term" value="F:ATP hydrolysis activity"/>
    <property type="evidence" value="ECO:0007669"/>
    <property type="project" value="InterPro"/>
</dbReference>
<feature type="domain" description="ORC1/DEAH AAA+ ATPase" evidence="1">
    <location>
        <begin position="14"/>
        <end position="61"/>
    </location>
</feature>
<gene>
    <name evidence="2" type="ORF">NCTC11541_00178</name>
</gene>
<dbReference type="AlphaFoldDB" id="A0A3S4WJ58"/>
<dbReference type="InterPro" id="IPR027417">
    <property type="entry name" value="P-loop_NTPase"/>
</dbReference>
<accession>A0A3S4WJ58</accession>
<reference evidence="2 3" key="1">
    <citation type="submission" date="2018-12" db="EMBL/GenBank/DDBJ databases">
        <authorList>
            <consortium name="Pathogen Informatics"/>
        </authorList>
    </citation>
    <scope>NUCLEOTIDE SEQUENCE [LARGE SCALE GENOMIC DNA]</scope>
    <source>
        <strain evidence="2 3">NCTC11541</strain>
    </source>
</reference>
<dbReference type="InterPro" id="IPR049945">
    <property type="entry name" value="AAA_22"/>
</dbReference>
<organism evidence="2 3">
    <name type="scientific">Campylobacter upsaliensis</name>
    <dbReference type="NCBI Taxonomy" id="28080"/>
    <lineage>
        <taxon>Bacteria</taxon>
        <taxon>Pseudomonadati</taxon>
        <taxon>Campylobacterota</taxon>
        <taxon>Epsilonproteobacteria</taxon>
        <taxon>Campylobacterales</taxon>
        <taxon>Campylobacteraceae</taxon>
        <taxon>Campylobacter</taxon>
    </lineage>
</organism>
<dbReference type="EMBL" id="LR134372">
    <property type="protein sequence ID" value="VEG84158.1"/>
    <property type="molecule type" value="Genomic_DNA"/>
</dbReference>
<dbReference type="Proteomes" id="UP000278157">
    <property type="component" value="Chromosome"/>
</dbReference>